<proteinExistence type="predicted"/>
<evidence type="ECO:0000313" key="2">
    <source>
        <dbReference type="Proteomes" id="UP000193570"/>
    </source>
</evidence>
<dbReference type="Proteomes" id="UP000193570">
    <property type="component" value="Unassembled WGS sequence"/>
</dbReference>
<dbReference type="AlphaFoldDB" id="A0A1X6Y340"/>
<dbReference type="RefSeq" id="WP_143534995.1">
    <property type="nucleotide sequence ID" value="NZ_FWFK01000001.1"/>
</dbReference>
<accession>A0A1X6Y340</accession>
<name>A0A1X6Y340_9RHOB</name>
<reference evidence="1 2" key="1">
    <citation type="submission" date="2017-03" db="EMBL/GenBank/DDBJ databases">
        <authorList>
            <person name="Afonso C.L."/>
            <person name="Miller P.J."/>
            <person name="Scott M.A."/>
            <person name="Spackman E."/>
            <person name="Goraichik I."/>
            <person name="Dimitrov K.M."/>
            <person name="Suarez D.L."/>
            <person name="Swayne D.E."/>
        </authorList>
    </citation>
    <scope>NUCLEOTIDE SEQUENCE [LARGE SCALE GENOMIC DNA]</scope>
    <source>
        <strain evidence="1 2">CECT 8625</strain>
    </source>
</reference>
<protein>
    <submittedName>
        <fullName evidence="1">Uncharacterized protein</fullName>
    </submittedName>
</protein>
<evidence type="ECO:0000313" key="1">
    <source>
        <dbReference type="EMBL" id="SLN09501.1"/>
    </source>
</evidence>
<gene>
    <name evidence="1" type="ORF">ROJ8625_00001</name>
</gene>
<organism evidence="1 2">
    <name type="scientific">Roseivivax jejudonensis</name>
    <dbReference type="NCBI Taxonomy" id="1529041"/>
    <lineage>
        <taxon>Bacteria</taxon>
        <taxon>Pseudomonadati</taxon>
        <taxon>Pseudomonadota</taxon>
        <taxon>Alphaproteobacteria</taxon>
        <taxon>Rhodobacterales</taxon>
        <taxon>Roseobacteraceae</taxon>
        <taxon>Roseivivax</taxon>
    </lineage>
</organism>
<dbReference type="EMBL" id="FWFK01000001">
    <property type="protein sequence ID" value="SLN09501.1"/>
    <property type="molecule type" value="Genomic_DNA"/>
</dbReference>
<keyword evidence="2" id="KW-1185">Reference proteome</keyword>
<sequence>MVFNKRTTLEHAGYRGITGKWWPGFGIGFVLMWKPTCLVIGAEAVSHGVMIYVGPAVLCIGNPGGGK</sequence>